<keyword evidence="1" id="KW-0732">Signal</keyword>
<feature type="chain" id="PRO_5025513030" evidence="1">
    <location>
        <begin position="26"/>
        <end position="859"/>
    </location>
</feature>
<feature type="signal peptide" evidence="1">
    <location>
        <begin position="1"/>
        <end position="25"/>
    </location>
</feature>
<proteinExistence type="predicted"/>
<keyword evidence="3" id="KW-1185">Reference proteome</keyword>
<accession>A0A6A5RBZ0</accession>
<sequence length="859" mass="87880">MSPTSSRAAIRFVVALFLAQTFVNAVAVPHPHIHKVLDPRQVVSLPFVERQEPAEPESKNVFDAIVETLKGYNGWQVFQDFFRKLFSGDPPPAENDDDSGEAPSVSVSLAPVPVASESPVDVISVIASIISEVESVTEPVVIVPTPTEAETSTTDGIMSILPIFPITTAIDLSGALETVVPTEFLSELPEPTEVPEVTDPVVIVVPGANSTDVVVVLPTDVVAPIGTAPLVTGPVVVLPTATDAPFPIENGTLVAPIPGTDVPVVIVLPTGVLPSEISAPVEANVSASAVIDATVSLTTTVGVTITAIAPIGTGALPSAGTGLPITISEVGAPFANATVITPTLVLVTGTGDVVGTIAPSVSIEPIGAPFANSSDAATAVASVGTAPVVIIGTGAISGTAVVSIEPVETIILSTGTGIVGTGESTAVAPIDTAVPFPNTTAIEVVISPTFVLPSGTAPVVGTISAAPIVSDASDALYANTTTTTVTNIVTPSAILATGIETAVAPIGTGLPGTIVVVPGPGSTDDAYFPNITITINATADATLSVELPLATALPVETTLPLNITLAPIAPVETEFPASPIETMTAVGPVIDEPIPSDAPVVEFPGLLALRGICRDPSVRQITLPILNRFYGPSAYPSLLAFPGCHAPNSRQTIQAPGLLNCTALGAEVKACQASRRRVLLSVKGDGLGAVAGNQNFGDPSADAAPWGGYFANGSAPAAGVFFPNLFDTRHVPSAFALTLFSLFGEGRTERADLRPLGPDTPSEDGITWVTKPLGEEVVVDGFDVQVPREWQGTYQEGQFNDLVTRLGELNDEAWVQSGAKRGGPGDLGVAGKSVVFQGWNRKRSVQRVVMVGGFEVLVE</sequence>
<dbReference type="Gene3D" id="3.20.20.80">
    <property type="entry name" value="Glycosidases"/>
    <property type="match status" value="1"/>
</dbReference>
<dbReference type="AlphaFoldDB" id="A0A6A5RBZ0"/>
<protein>
    <submittedName>
        <fullName evidence="2">Uncharacterized protein</fullName>
    </submittedName>
</protein>
<dbReference type="OrthoDB" id="6020543at2759"/>
<evidence type="ECO:0000313" key="2">
    <source>
        <dbReference type="EMBL" id="KAF1924790.1"/>
    </source>
</evidence>
<dbReference type="RefSeq" id="XP_033445042.1">
    <property type="nucleotide sequence ID" value="XM_033588793.1"/>
</dbReference>
<evidence type="ECO:0000256" key="1">
    <source>
        <dbReference type="SAM" id="SignalP"/>
    </source>
</evidence>
<name>A0A6A5RBZ0_9PLEO</name>
<dbReference type="Proteomes" id="UP000800082">
    <property type="component" value="Unassembled WGS sequence"/>
</dbReference>
<reference evidence="2" key="1">
    <citation type="journal article" date="2020" name="Stud. Mycol.">
        <title>101 Dothideomycetes genomes: a test case for predicting lifestyles and emergence of pathogens.</title>
        <authorList>
            <person name="Haridas S."/>
            <person name="Albert R."/>
            <person name="Binder M."/>
            <person name="Bloem J."/>
            <person name="Labutti K."/>
            <person name="Salamov A."/>
            <person name="Andreopoulos B."/>
            <person name="Baker S."/>
            <person name="Barry K."/>
            <person name="Bills G."/>
            <person name="Bluhm B."/>
            <person name="Cannon C."/>
            <person name="Castanera R."/>
            <person name="Culley D."/>
            <person name="Daum C."/>
            <person name="Ezra D."/>
            <person name="Gonzalez J."/>
            <person name="Henrissat B."/>
            <person name="Kuo A."/>
            <person name="Liang C."/>
            <person name="Lipzen A."/>
            <person name="Lutzoni F."/>
            <person name="Magnuson J."/>
            <person name="Mondo S."/>
            <person name="Nolan M."/>
            <person name="Ohm R."/>
            <person name="Pangilinan J."/>
            <person name="Park H.-J."/>
            <person name="Ramirez L."/>
            <person name="Alfaro M."/>
            <person name="Sun H."/>
            <person name="Tritt A."/>
            <person name="Yoshinaga Y."/>
            <person name="Zwiers L.-H."/>
            <person name="Turgeon B."/>
            <person name="Goodwin S."/>
            <person name="Spatafora J."/>
            <person name="Crous P."/>
            <person name="Grigoriev I."/>
        </authorList>
    </citation>
    <scope>NUCLEOTIDE SEQUENCE</scope>
    <source>
        <strain evidence="2">CBS 183.55</strain>
    </source>
</reference>
<gene>
    <name evidence="2" type="ORF">M421DRAFT_270884</name>
</gene>
<dbReference type="GeneID" id="54346440"/>
<evidence type="ECO:0000313" key="3">
    <source>
        <dbReference type="Proteomes" id="UP000800082"/>
    </source>
</evidence>
<organism evidence="2 3">
    <name type="scientific">Didymella exigua CBS 183.55</name>
    <dbReference type="NCBI Taxonomy" id="1150837"/>
    <lineage>
        <taxon>Eukaryota</taxon>
        <taxon>Fungi</taxon>
        <taxon>Dikarya</taxon>
        <taxon>Ascomycota</taxon>
        <taxon>Pezizomycotina</taxon>
        <taxon>Dothideomycetes</taxon>
        <taxon>Pleosporomycetidae</taxon>
        <taxon>Pleosporales</taxon>
        <taxon>Pleosporineae</taxon>
        <taxon>Didymellaceae</taxon>
        <taxon>Didymella</taxon>
    </lineage>
</organism>
<dbReference type="EMBL" id="ML978990">
    <property type="protein sequence ID" value="KAF1924790.1"/>
    <property type="molecule type" value="Genomic_DNA"/>
</dbReference>